<dbReference type="Proteomes" id="UP000664169">
    <property type="component" value="Unassembled WGS sequence"/>
</dbReference>
<dbReference type="GO" id="GO:0005783">
    <property type="term" value="C:endoplasmic reticulum"/>
    <property type="evidence" value="ECO:0007669"/>
    <property type="project" value="TreeGrafter"/>
</dbReference>
<dbReference type="AlphaFoldDB" id="A0A8H3F0Y6"/>
<evidence type="ECO:0000256" key="3">
    <source>
        <dbReference type="ARBA" id="ARBA00022964"/>
    </source>
</evidence>
<gene>
    <name evidence="8" type="ORF">GOMPHAMPRED_008021</name>
</gene>
<dbReference type="EMBL" id="CAJPDQ010000008">
    <property type="protein sequence ID" value="CAF9913768.1"/>
    <property type="molecule type" value="Genomic_DNA"/>
</dbReference>
<keyword evidence="3" id="KW-0223">Dioxygenase</keyword>
<organism evidence="8 9">
    <name type="scientific">Gomphillus americanus</name>
    <dbReference type="NCBI Taxonomy" id="1940652"/>
    <lineage>
        <taxon>Eukaryota</taxon>
        <taxon>Fungi</taxon>
        <taxon>Dikarya</taxon>
        <taxon>Ascomycota</taxon>
        <taxon>Pezizomycotina</taxon>
        <taxon>Lecanoromycetes</taxon>
        <taxon>OSLEUM clade</taxon>
        <taxon>Ostropomycetidae</taxon>
        <taxon>Ostropales</taxon>
        <taxon>Graphidaceae</taxon>
        <taxon>Gomphilloideae</taxon>
        <taxon>Gomphillus</taxon>
    </lineage>
</organism>
<dbReference type="GO" id="GO:0004656">
    <property type="term" value="F:procollagen-proline 4-dioxygenase activity"/>
    <property type="evidence" value="ECO:0007669"/>
    <property type="project" value="TreeGrafter"/>
</dbReference>
<keyword evidence="4" id="KW-0560">Oxidoreductase</keyword>
<dbReference type="Pfam" id="PF13640">
    <property type="entry name" value="2OG-FeII_Oxy_3"/>
    <property type="match status" value="1"/>
</dbReference>
<dbReference type="GO" id="GO:0031418">
    <property type="term" value="F:L-ascorbic acid binding"/>
    <property type="evidence" value="ECO:0007669"/>
    <property type="project" value="InterPro"/>
</dbReference>
<dbReference type="PANTHER" id="PTHR10869">
    <property type="entry name" value="PROLYL 4-HYDROXYLASE ALPHA SUBUNIT"/>
    <property type="match status" value="1"/>
</dbReference>
<keyword evidence="5" id="KW-0408">Iron</keyword>
<sequence>MPKSRASNSSKQLVKSQQDVNSSPAWPTLKPLVPAVDLHLETLLEDQIVVIYKFFTKALCQRYVSFLSNLPMVTTPGKPKKGEALRVNDRYQVHDPNFAKLLYESACLKDLIYRSPHYWGGQVLGLNPNIRIYRYTHGQFFAQHYDESNQVLLGDTLAKRARTTWTLLLYLTDPTTGCQGGETVFYPESGKFKNQSTQIQTAPLIAVAPELGMLLMHKHGDDCLLHEGKEVIAGEKWIIRTDLCVTRD</sequence>
<dbReference type="GO" id="GO:0005506">
    <property type="term" value="F:iron ion binding"/>
    <property type="evidence" value="ECO:0007669"/>
    <property type="project" value="InterPro"/>
</dbReference>
<dbReference type="PANTHER" id="PTHR10869:SF236">
    <property type="entry name" value="PROLYL 4-HYDROXYLASE ALPHA SUBUNIT DOMAIN-CONTAINING PROTEIN"/>
    <property type="match status" value="1"/>
</dbReference>
<name>A0A8H3F0Y6_9LECA</name>
<dbReference type="InterPro" id="IPR044862">
    <property type="entry name" value="Pro_4_hyd_alph_FE2OG_OXY"/>
</dbReference>
<evidence type="ECO:0000256" key="5">
    <source>
        <dbReference type="ARBA" id="ARBA00023004"/>
    </source>
</evidence>
<evidence type="ECO:0000256" key="6">
    <source>
        <dbReference type="SAM" id="MobiDB-lite"/>
    </source>
</evidence>
<dbReference type="OrthoDB" id="69177at2759"/>
<feature type="domain" description="Prolyl 4-hydroxylase alpha subunit" evidence="7">
    <location>
        <begin position="47"/>
        <end position="244"/>
    </location>
</feature>
<evidence type="ECO:0000256" key="2">
    <source>
        <dbReference type="ARBA" id="ARBA00022723"/>
    </source>
</evidence>
<evidence type="ECO:0000313" key="8">
    <source>
        <dbReference type="EMBL" id="CAF9913768.1"/>
    </source>
</evidence>
<dbReference type="InterPro" id="IPR006620">
    <property type="entry name" value="Pro_4_hyd_alph"/>
</dbReference>
<dbReference type="FunFam" id="2.60.120.620:FF:000021">
    <property type="entry name" value="WGS project CABT00000000 data, contig 2.8"/>
    <property type="match status" value="1"/>
</dbReference>
<comment type="caution">
    <text evidence="8">The sequence shown here is derived from an EMBL/GenBank/DDBJ whole genome shotgun (WGS) entry which is preliminary data.</text>
</comment>
<proteinExistence type="predicted"/>
<dbReference type="SMART" id="SM00702">
    <property type="entry name" value="P4Hc"/>
    <property type="match status" value="1"/>
</dbReference>
<dbReference type="InterPro" id="IPR045054">
    <property type="entry name" value="P4HA-like"/>
</dbReference>
<evidence type="ECO:0000259" key="7">
    <source>
        <dbReference type="SMART" id="SM00702"/>
    </source>
</evidence>
<accession>A0A8H3F0Y6</accession>
<comment type="cofactor">
    <cofactor evidence="1">
        <name>L-ascorbate</name>
        <dbReference type="ChEBI" id="CHEBI:38290"/>
    </cofactor>
</comment>
<dbReference type="Gene3D" id="2.60.120.620">
    <property type="entry name" value="q2cbj1_9rhob like domain"/>
    <property type="match status" value="1"/>
</dbReference>
<evidence type="ECO:0000313" key="9">
    <source>
        <dbReference type="Proteomes" id="UP000664169"/>
    </source>
</evidence>
<evidence type="ECO:0000256" key="4">
    <source>
        <dbReference type="ARBA" id="ARBA00023002"/>
    </source>
</evidence>
<feature type="region of interest" description="Disordered" evidence="6">
    <location>
        <begin position="1"/>
        <end position="23"/>
    </location>
</feature>
<evidence type="ECO:0000256" key="1">
    <source>
        <dbReference type="ARBA" id="ARBA00001961"/>
    </source>
</evidence>
<reference evidence="8" key="1">
    <citation type="submission" date="2021-03" db="EMBL/GenBank/DDBJ databases">
        <authorList>
            <person name="Tagirdzhanova G."/>
        </authorList>
    </citation>
    <scope>NUCLEOTIDE SEQUENCE</scope>
</reference>
<keyword evidence="2" id="KW-0479">Metal-binding</keyword>
<keyword evidence="9" id="KW-1185">Reference proteome</keyword>
<protein>
    <recommendedName>
        <fullName evidence="7">Prolyl 4-hydroxylase alpha subunit domain-containing protein</fullName>
    </recommendedName>
</protein>